<organism evidence="2 3">
    <name type="scientific">Xenorhabdus bovienii str. puntauvense</name>
    <dbReference type="NCBI Taxonomy" id="1398201"/>
    <lineage>
        <taxon>Bacteria</taxon>
        <taxon>Pseudomonadati</taxon>
        <taxon>Pseudomonadota</taxon>
        <taxon>Gammaproteobacteria</taxon>
        <taxon>Enterobacterales</taxon>
        <taxon>Morganellaceae</taxon>
        <taxon>Xenorhabdus</taxon>
    </lineage>
</organism>
<protein>
    <submittedName>
        <fullName evidence="2">Uncharacterized protein</fullName>
    </submittedName>
</protein>
<dbReference type="EMBL" id="CBSW010000043">
    <property type="protein sequence ID" value="CDG95561.1"/>
    <property type="molecule type" value="Genomic_DNA"/>
</dbReference>
<gene>
    <name evidence="2" type="ORF">XBP1_1370002</name>
</gene>
<accession>A0A077N0E5</accession>
<reference evidence="2" key="1">
    <citation type="submission" date="2013-07" db="EMBL/GenBank/DDBJ databases">
        <title>Sub-species coevolution in mutualistic symbiosis.</title>
        <authorList>
            <person name="Murfin K."/>
            <person name="Klassen J."/>
            <person name="Lee M."/>
            <person name="Forst S."/>
            <person name="Stock P."/>
            <person name="Goodrich-Blair H."/>
        </authorList>
    </citation>
    <scope>NUCLEOTIDE SEQUENCE [LARGE SCALE GENOMIC DNA]</scope>
    <source>
        <strain evidence="2">Puntauvense</strain>
    </source>
</reference>
<evidence type="ECO:0000256" key="1">
    <source>
        <dbReference type="SAM" id="MobiDB-lite"/>
    </source>
</evidence>
<sequence length="222" mass="25380">MAKKNELITSKQAAMMSSREIAKLTEKEVKNVHVDIWNMLTQLYGIKKDGWNFNHHKNQQITLVEGVFAVIDSRGYVSEFLLDRRHTEILITGYDIIRRAAVIDRWFDLESGKAIPIAQQQSACLNYRNSKSSKWLSSPNKADWKKRPEPTKQNVPNHRSVAVVRLRHSANSVLPPANAENWKNAWAKAQNTQRLRLCRTPQKKNTTTPHSVNGAVKTTSKL</sequence>
<feature type="compositionally biased region" description="Polar residues" evidence="1">
    <location>
        <begin position="131"/>
        <end position="140"/>
    </location>
</feature>
<name>A0A077N0E5_XENBV</name>
<feature type="compositionally biased region" description="Polar residues" evidence="1">
    <location>
        <begin position="203"/>
        <end position="222"/>
    </location>
</feature>
<feature type="region of interest" description="Disordered" evidence="1">
    <location>
        <begin position="202"/>
        <end position="222"/>
    </location>
</feature>
<proteinExistence type="predicted"/>
<comment type="caution">
    <text evidence="2">The sequence shown here is derived from an EMBL/GenBank/DDBJ whole genome shotgun (WGS) entry which is preliminary data.</text>
</comment>
<evidence type="ECO:0000313" key="3">
    <source>
        <dbReference type="Proteomes" id="UP000028511"/>
    </source>
</evidence>
<dbReference type="AlphaFoldDB" id="A0A077N0E5"/>
<evidence type="ECO:0000313" key="2">
    <source>
        <dbReference type="EMBL" id="CDG95561.1"/>
    </source>
</evidence>
<dbReference type="Proteomes" id="UP000028511">
    <property type="component" value="Unassembled WGS sequence"/>
</dbReference>
<feature type="region of interest" description="Disordered" evidence="1">
    <location>
        <begin position="131"/>
        <end position="155"/>
    </location>
</feature>
<dbReference type="HOGENOM" id="CLU_1244944_0_0_6"/>